<dbReference type="Proteomes" id="UP001470230">
    <property type="component" value="Unassembled WGS sequence"/>
</dbReference>
<evidence type="ECO:0000256" key="3">
    <source>
        <dbReference type="ARBA" id="ARBA00022833"/>
    </source>
</evidence>
<dbReference type="EMBL" id="JAPFFF010000021">
    <property type="protein sequence ID" value="KAK8853840.1"/>
    <property type="molecule type" value="Genomic_DNA"/>
</dbReference>
<evidence type="ECO:0000256" key="5">
    <source>
        <dbReference type="SAM" id="Coils"/>
    </source>
</evidence>
<keyword evidence="1" id="KW-0479">Metal-binding</keyword>
<evidence type="ECO:0000256" key="4">
    <source>
        <dbReference type="ARBA" id="ARBA00038101"/>
    </source>
</evidence>
<feature type="compositionally biased region" description="Low complexity" evidence="6">
    <location>
        <begin position="701"/>
        <end position="716"/>
    </location>
</feature>
<dbReference type="CDD" id="cd19671">
    <property type="entry name" value="UBR-box_UBR4_5_6_7"/>
    <property type="match status" value="1"/>
</dbReference>
<dbReference type="PANTHER" id="PTHR11102:SF160">
    <property type="entry name" value="ERAD-ASSOCIATED E3 UBIQUITIN-PROTEIN LIGASE COMPONENT HRD3"/>
    <property type="match status" value="1"/>
</dbReference>
<comment type="similarity">
    <text evidence="4">Belongs to the sel-1 family.</text>
</comment>
<feature type="region of interest" description="Disordered" evidence="6">
    <location>
        <begin position="701"/>
        <end position="722"/>
    </location>
</feature>
<dbReference type="InterPro" id="IPR011990">
    <property type="entry name" value="TPR-like_helical_dom_sf"/>
</dbReference>
<evidence type="ECO:0000313" key="9">
    <source>
        <dbReference type="Proteomes" id="UP001470230"/>
    </source>
</evidence>
<dbReference type="InterPro" id="IPR003126">
    <property type="entry name" value="Znf_UBR"/>
</dbReference>
<feature type="coiled-coil region" evidence="5">
    <location>
        <begin position="2014"/>
        <end position="2041"/>
    </location>
</feature>
<dbReference type="InterPro" id="IPR006597">
    <property type="entry name" value="Sel1-like"/>
</dbReference>
<evidence type="ECO:0000259" key="7">
    <source>
        <dbReference type="SMART" id="SM00396"/>
    </source>
</evidence>
<dbReference type="SUPFAM" id="SSF56112">
    <property type="entry name" value="Protein kinase-like (PK-like)"/>
    <property type="match status" value="1"/>
</dbReference>
<dbReference type="SUPFAM" id="SSF81901">
    <property type="entry name" value="HCP-like"/>
    <property type="match status" value="6"/>
</dbReference>
<accession>A0ABR2HW28</accession>
<evidence type="ECO:0000256" key="2">
    <source>
        <dbReference type="ARBA" id="ARBA00022771"/>
    </source>
</evidence>
<dbReference type="PANTHER" id="PTHR11102">
    <property type="entry name" value="SEL-1-LIKE PROTEIN"/>
    <property type="match status" value="1"/>
</dbReference>
<evidence type="ECO:0000313" key="8">
    <source>
        <dbReference type="EMBL" id="KAK8853840.1"/>
    </source>
</evidence>
<proteinExistence type="inferred from homology"/>
<dbReference type="Gene3D" id="1.25.40.10">
    <property type="entry name" value="Tetratricopeptide repeat domain"/>
    <property type="match status" value="7"/>
</dbReference>
<keyword evidence="3" id="KW-0862">Zinc</keyword>
<dbReference type="SMART" id="SM00396">
    <property type="entry name" value="ZnF_UBR1"/>
    <property type="match status" value="1"/>
</dbReference>
<dbReference type="SMART" id="SM00671">
    <property type="entry name" value="SEL1"/>
    <property type="match status" value="21"/>
</dbReference>
<protein>
    <recommendedName>
        <fullName evidence="7">UBR-type domain-containing protein</fullName>
    </recommendedName>
</protein>
<reference evidence="8 9" key="1">
    <citation type="submission" date="2024-04" db="EMBL/GenBank/DDBJ databases">
        <title>Tritrichomonas musculus Genome.</title>
        <authorList>
            <person name="Alves-Ferreira E."/>
            <person name="Grigg M."/>
            <person name="Lorenzi H."/>
            <person name="Galac M."/>
        </authorList>
    </citation>
    <scope>NUCLEOTIDE SEQUENCE [LARGE SCALE GENOMIC DNA]</scope>
    <source>
        <strain evidence="8 9">EAF2021</strain>
    </source>
</reference>
<sequence length="2178" mass="249248">MKKNKDFEIEPIYLPSSSLDIELAKDKWFDIEFYSNFKVSCVFTSADSSDISSSFADTHFEPLITFTFHTQEESSSKEEKVSNNDNTPSINNYFCFCSQETLAIIQFKKDQKTLNTLLNSMSHAFLLPTTPIDSKEFISNTDDQSNIYPFNLVSHEDPLTELNHFYEFYSRKINFNSDINHKALKLDSDKFSLFSFLSISLKPALLFLIRRNYFPLMWFIDQSFSTHSLFSTENFDKNEFTFNDFIFLRDILFFDESQESLYIHKDTGSLFSIKTYKNAELFNFEKEVFYSSRSRFIRPCYGFIAGDGTENKGSLILEFMSDGKATDVLKNEGLEAIMKSKIITEVILGIDTLNANGYVVTSFDKDFVYFDCNVSAYISDLRSVKLFDDTIDTKTFMNQTKLFANFIKDVGGPDFPQFEYGPIIHLYEACMTGSHDENPTIFSMVNCLKKRRLFFSWPMKDLIYDALKELFEQQVINYRKDIEIIHKRATSSTNKDPDAELIIELTFFTTKISSPQKALDYLANEPFSERCQPITYNIALYFELMKIPEFISLISTLASKGHVLSQAYLGVLYYRGKHPNLLDMNRSFEWLNVASDNNSPEGLFILGCLYEEGTFVERDINKALKYYMKSSDMFFHRANYRIGRLFYYGLGVPQDDEMAYMYLSMASLANIIEANSYLAKIIMRNQYDFTLNLQLNASQNNNQKDTKNAKNNNNNIPNPPSSAAIEKNIKTKKMIFNLLFPAYNVGVVRAQRILHKFLTKDSIPIDKQDFSFLKKAVTSNDVYSIKKYADMIINDENEAYKLYKTAAEFGEKASQYHVGIHLIEQGDIDTGLLYIRESVRLCHPEAQYYLGKQYLLGRPKGVVDQNIIKGVGLIQMAMNQNYSLAFEKIGELFLDNNFLMADYIQAFYYLNFAYRFTTPTAPYFLGIILEEGLGCKPDHEMAAKMYKKCLRNSPRAIIRYLSMIRNGKGFPKKNPTEAIDQMKKIINTTQRTIPRINSEYLRYVGEGYCGVELNYTDSFLQTTTKSVTTTKPKKQNKKNPLIGSPPHIIYNNVLKLPLVQPSELISKVIQMPDVYDDGDMQGLFIQGRMIEMGDSQRGINGDPKRAFKIYKKCAIEGNNVNAMYEIGRCYERGDCVNKDLEAAFRWYLTCINETNYENGIYDDGSEYDDNYYYFYDEEENNYIYNFDPNENEKEGEEENKKKEPLKSCQVEACFRVGAMLHRGIGVKKKNINEAKKFLLKAAEYKHTDAQAELGYLFYDIGDTKNSVKYCSLAADGGNPFAQILLTQLCHDNLIPDKDGKQYLSCFQKAEQKGVIEAQFVMGKFYEDESNDMNRAFHWYAKAAQRGFKEAEYKIAQMHLEGLIDNRKDSVEALKWFKRASRVKEKERKCKSSIHPFDVKVSIDEGMYLDLNADQMSTSNSNSNNNKMAKKIITKNNINSFINTFISEKKKRHERYKLVVDESEEEDLDQIYVNDYISHYYDYLYQKDKYFNFKSYLKRNEIKIRHKYPDGDDPIYSGPKQLTVSQRSSIYASQNFTRYTDPNLITSEVPSQSSCFLASSSTSTLSMLNAARIYNRGGPGVEINKRKAAKWFRYAAEYGNSSGMYSYASLLDKDFLPVQYQSNPVLSEREKESLLEWFSMAAKRGETKAFGKIMHMYACGMHRKKIETPIRKLQEMIDKNGDVNAMIDLGDIFYYGNPGGNQSNVTGQIREVARAIDLYQRAAEKGNDIAQYKLAVIYEAADKSKAASLFEKSAENGNLASMVFIADIYNKNKQYTEALKWYERCSRAGLTHAKLVIGRMYAEGQGTSVDKKKAEVYFKEASECGSAEGMFECAKLLVEDQQPNFKKIMSLLFTSADGGCGEAMNMLGLMYREGLGVIPDELRAKVWFTRGSDRGCNQATLNLAKMNYEGLHQSSSSSKSGNKDRDIPAAIELFNKASKKGSIVAKLYLAKIIKSGEGCQKDEVKAGELYMEAAKMEGMEMTDAGLEDLRLAADCKNPAACNIIAQRIIDGREDRDNEELKLKRLRGKISEAEEKERKLSMHKKAYSLFLIAAKVNITNALFQLGLLFESGKGASKNHDKAISYYKEAAEEGSELAAQRLHEIAPDMKFKKYDECPTNKTADKPIKMHAYECLTCNLFNNHVICPKCANSCHKNHSLIDIGIKPNVFCCCTLCKGALKH</sequence>
<keyword evidence="9" id="KW-1185">Reference proteome</keyword>
<keyword evidence="2" id="KW-0863">Zinc-finger</keyword>
<name>A0ABR2HW28_9EUKA</name>
<feature type="domain" description="UBR-type" evidence="7">
    <location>
        <begin position="2112"/>
        <end position="2176"/>
    </location>
</feature>
<keyword evidence="5" id="KW-0175">Coiled coil</keyword>
<evidence type="ECO:0000256" key="1">
    <source>
        <dbReference type="ARBA" id="ARBA00022723"/>
    </source>
</evidence>
<dbReference type="Pfam" id="PF08238">
    <property type="entry name" value="Sel1"/>
    <property type="match status" value="20"/>
</dbReference>
<gene>
    <name evidence="8" type="ORF">M9Y10_016383</name>
</gene>
<comment type="caution">
    <text evidence="8">The sequence shown here is derived from an EMBL/GenBank/DDBJ whole genome shotgun (WGS) entry which is preliminary data.</text>
</comment>
<dbReference type="InterPro" id="IPR050767">
    <property type="entry name" value="Sel1_AlgK"/>
</dbReference>
<evidence type="ECO:0000256" key="6">
    <source>
        <dbReference type="SAM" id="MobiDB-lite"/>
    </source>
</evidence>
<organism evidence="8 9">
    <name type="scientific">Tritrichomonas musculus</name>
    <dbReference type="NCBI Taxonomy" id="1915356"/>
    <lineage>
        <taxon>Eukaryota</taxon>
        <taxon>Metamonada</taxon>
        <taxon>Parabasalia</taxon>
        <taxon>Tritrichomonadida</taxon>
        <taxon>Tritrichomonadidae</taxon>
        <taxon>Tritrichomonas</taxon>
    </lineage>
</organism>
<dbReference type="InterPro" id="IPR011009">
    <property type="entry name" value="Kinase-like_dom_sf"/>
</dbReference>